<dbReference type="HOGENOM" id="CLU_107724_1_0_1"/>
<feature type="chain" id="PRO_5003959972" description="V-ATPase proteolipid subunit C-like domain-containing protein" evidence="9">
    <location>
        <begin position="26"/>
        <end position="175"/>
    </location>
</feature>
<feature type="signal peptide" evidence="9">
    <location>
        <begin position="1"/>
        <end position="25"/>
    </location>
</feature>
<dbReference type="Pfam" id="PF00137">
    <property type="entry name" value="ATP-synt_C"/>
    <property type="match status" value="1"/>
</dbReference>
<dbReference type="SUPFAM" id="SSF81333">
    <property type="entry name" value="F1F0 ATP synthase subunit C"/>
    <property type="match status" value="1"/>
</dbReference>
<dbReference type="FunCoup" id="L2GLA3">
    <property type="interactions" value="26"/>
</dbReference>
<dbReference type="OrthoDB" id="10264021at2759"/>
<dbReference type="RefSeq" id="XP_007605315.1">
    <property type="nucleotide sequence ID" value="XM_007605253.1"/>
</dbReference>
<gene>
    <name evidence="11" type="ORF">VICG_01870</name>
</gene>
<evidence type="ECO:0000256" key="1">
    <source>
        <dbReference type="ARBA" id="ARBA00004141"/>
    </source>
</evidence>
<evidence type="ECO:0000256" key="7">
    <source>
        <dbReference type="ARBA" id="ARBA00023136"/>
    </source>
</evidence>
<dbReference type="InterPro" id="IPR002379">
    <property type="entry name" value="ATPase_proteolipid_c-like_dom"/>
</dbReference>
<dbReference type="EMBL" id="JH370150">
    <property type="protein sequence ID" value="ELA41077.1"/>
    <property type="molecule type" value="Genomic_DNA"/>
</dbReference>
<evidence type="ECO:0000256" key="3">
    <source>
        <dbReference type="ARBA" id="ARBA00022448"/>
    </source>
</evidence>
<protein>
    <recommendedName>
        <fullName evidence="10">V-ATPase proteolipid subunit C-like domain-containing protein</fullName>
    </recommendedName>
</protein>
<evidence type="ECO:0000256" key="6">
    <source>
        <dbReference type="ARBA" id="ARBA00023065"/>
    </source>
</evidence>
<evidence type="ECO:0000259" key="10">
    <source>
        <dbReference type="Pfam" id="PF00137"/>
    </source>
</evidence>
<dbReference type="AlphaFoldDB" id="L2GLA3"/>
<comment type="subcellular location">
    <subcellularLocation>
        <location evidence="1">Membrane</location>
        <topology evidence="1">Multi-pass membrane protein</topology>
    </subcellularLocation>
</comment>
<sequence length="175" mass="18868">MKWIILSALLISLLTLLFIPPKNLGYAGIVYCFLLSSLGASQGIWTISNYVAGTSIKYPRVGTKSILGTVVCEANFLSGIILCVLNFNTLRYTSNLSNASHYILFCSSLFVGLCSFFSSIATGLICAVISMMDAKDELLFFKVVILEVIPASVGLIGFILGIVMSSKSTLILDTK</sequence>
<evidence type="ECO:0000256" key="4">
    <source>
        <dbReference type="ARBA" id="ARBA00022692"/>
    </source>
</evidence>
<reference evidence="12" key="1">
    <citation type="submission" date="2011-05" db="EMBL/GenBank/DDBJ databases">
        <title>The genome sequence of Vittaforma corneae strain ATCC 50505.</title>
        <authorList>
            <consortium name="The Broad Institute Genome Sequencing Platform"/>
            <person name="Cuomo C."/>
            <person name="Didier E."/>
            <person name="Bowers L."/>
            <person name="Young S.K."/>
            <person name="Zeng Q."/>
            <person name="Gargeya S."/>
            <person name="Fitzgerald M."/>
            <person name="Haas B."/>
            <person name="Abouelleil A."/>
            <person name="Alvarado L."/>
            <person name="Arachchi H.M."/>
            <person name="Berlin A."/>
            <person name="Chapman S.B."/>
            <person name="Gearin G."/>
            <person name="Goldberg J."/>
            <person name="Griggs A."/>
            <person name="Gujja S."/>
            <person name="Hansen M."/>
            <person name="Heiman D."/>
            <person name="Howarth C."/>
            <person name="Larimer J."/>
            <person name="Lui A."/>
            <person name="MacDonald P.J.P."/>
            <person name="McCowen C."/>
            <person name="Montmayeur A."/>
            <person name="Murphy C."/>
            <person name="Neiman D."/>
            <person name="Pearson M."/>
            <person name="Priest M."/>
            <person name="Roberts A."/>
            <person name="Saif S."/>
            <person name="Shea T."/>
            <person name="Sisk P."/>
            <person name="Stolte C."/>
            <person name="Sykes S."/>
            <person name="Wortman J."/>
            <person name="Nusbaum C."/>
            <person name="Birren B."/>
        </authorList>
    </citation>
    <scope>NUCLEOTIDE SEQUENCE [LARGE SCALE GENOMIC DNA]</scope>
    <source>
        <strain evidence="12">ATCC 50505</strain>
    </source>
</reference>
<dbReference type="OMA" id="MVNVACG"/>
<evidence type="ECO:0000313" key="12">
    <source>
        <dbReference type="Proteomes" id="UP000011082"/>
    </source>
</evidence>
<keyword evidence="12" id="KW-1185">Reference proteome</keyword>
<accession>L2GLA3</accession>
<feature type="transmembrane region" description="Helical" evidence="8">
    <location>
        <begin position="28"/>
        <end position="53"/>
    </location>
</feature>
<dbReference type="STRING" id="993615.L2GLA3"/>
<evidence type="ECO:0000256" key="9">
    <source>
        <dbReference type="SAM" id="SignalP"/>
    </source>
</evidence>
<dbReference type="CDD" id="cd18178">
    <property type="entry name" value="ATP-synt_Vo_c_ATP6F_rpt2"/>
    <property type="match status" value="1"/>
</dbReference>
<dbReference type="VEuPathDB" id="MicrosporidiaDB:VICG_01870"/>
<evidence type="ECO:0000256" key="2">
    <source>
        <dbReference type="ARBA" id="ARBA00007296"/>
    </source>
</evidence>
<dbReference type="PANTHER" id="PTHR10263">
    <property type="entry name" value="V-TYPE PROTON ATPASE PROTEOLIPID SUBUNIT"/>
    <property type="match status" value="1"/>
</dbReference>
<proteinExistence type="inferred from homology"/>
<keyword evidence="6" id="KW-0406">Ion transport</keyword>
<comment type="similarity">
    <text evidence="2">Belongs to the V-ATPase proteolipid subunit family.</text>
</comment>
<dbReference type="Proteomes" id="UP000011082">
    <property type="component" value="Unassembled WGS sequence"/>
</dbReference>
<evidence type="ECO:0000256" key="8">
    <source>
        <dbReference type="SAM" id="Phobius"/>
    </source>
</evidence>
<dbReference type="GO" id="GO:0015078">
    <property type="term" value="F:proton transmembrane transporter activity"/>
    <property type="evidence" value="ECO:0007669"/>
    <property type="project" value="InterPro"/>
</dbReference>
<evidence type="ECO:0000256" key="5">
    <source>
        <dbReference type="ARBA" id="ARBA00022989"/>
    </source>
</evidence>
<name>L2GLA3_VITCO</name>
<organism evidence="11 12">
    <name type="scientific">Vittaforma corneae (strain ATCC 50505)</name>
    <name type="common">Microsporidian parasite</name>
    <name type="synonym">Nosema corneum</name>
    <dbReference type="NCBI Taxonomy" id="993615"/>
    <lineage>
        <taxon>Eukaryota</taxon>
        <taxon>Fungi</taxon>
        <taxon>Fungi incertae sedis</taxon>
        <taxon>Microsporidia</taxon>
        <taxon>Nosematidae</taxon>
        <taxon>Vittaforma</taxon>
    </lineage>
</organism>
<keyword evidence="5 8" id="KW-1133">Transmembrane helix</keyword>
<keyword evidence="4 8" id="KW-0812">Transmembrane</keyword>
<dbReference type="GO" id="GO:0033177">
    <property type="term" value="C:proton-transporting two-sector ATPase complex, proton-transporting domain"/>
    <property type="evidence" value="ECO:0007669"/>
    <property type="project" value="InterPro"/>
</dbReference>
<feature type="transmembrane region" description="Helical" evidence="8">
    <location>
        <begin position="99"/>
        <end position="127"/>
    </location>
</feature>
<dbReference type="GeneID" id="19882580"/>
<feature type="transmembrane region" description="Helical" evidence="8">
    <location>
        <begin position="139"/>
        <end position="164"/>
    </location>
</feature>
<feature type="domain" description="V-ATPase proteolipid subunit C-like" evidence="10">
    <location>
        <begin position="107"/>
        <end position="164"/>
    </location>
</feature>
<dbReference type="InterPro" id="IPR035921">
    <property type="entry name" value="F/V-ATP_Csub_sf"/>
</dbReference>
<evidence type="ECO:0000313" key="11">
    <source>
        <dbReference type="EMBL" id="ELA41077.1"/>
    </source>
</evidence>
<dbReference type="InParanoid" id="L2GLA3"/>
<keyword evidence="9" id="KW-0732">Signal</keyword>
<feature type="transmembrane region" description="Helical" evidence="8">
    <location>
        <begin position="65"/>
        <end position="87"/>
    </location>
</feature>
<dbReference type="Gene3D" id="1.20.120.610">
    <property type="entry name" value="lithium bound rotor ring of v- atpase"/>
    <property type="match status" value="1"/>
</dbReference>
<keyword evidence="3" id="KW-0813">Transport</keyword>
<keyword evidence="7 8" id="KW-0472">Membrane</keyword>